<dbReference type="eggNOG" id="ENOG5033Q9J">
    <property type="taxonomic scope" value="Bacteria"/>
</dbReference>
<dbReference type="PATRIC" id="fig|1116472.3.peg.2884"/>
<gene>
    <name evidence="2" type="ORF">MGMO_105c00540</name>
</gene>
<name>V5C3K1_9GAMM</name>
<proteinExistence type="predicted"/>
<protein>
    <submittedName>
        <fullName evidence="2">Uncharacterized protein</fullName>
    </submittedName>
</protein>
<comment type="caution">
    <text evidence="2">The sequence shown here is derived from an EMBL/GenBank/DDBJ whole genome shotgun (WGS) entry which is preliminary data.</text>
</comment>
<dbReference type="EMBL" id="AYLO01000100">
    <property type="protein sequence ID" value="ESS71398.1"/>
    <property type="molecule type" value="Genomic_DNA"/>
</dbReference>
<sequence>MVLQINDPGHDTGLPPPFNKDGRFGRAQSPDPRFSVDDENPTIHAATGYPMCVPRTNPAVADDPLCPQKNRPKANLGCRNFSQAGVAPPVSGELGLPTGTYCTQFVMRAVPGTTAKPPFFAPDPKAGATDLVYNIAQPTDPDARQQAPLEVGDYISFSGTLLSNGIISTHTIEANVGIYTQPGIQPSYLAIGEFGVGTADPLATSINGVPQETQDRIFLEAETTDVKVPVDIYMVDVGPDGIEHNRWATMFEMTGECDPSATLAVSCMGVDGGITTQNTGPQPQRARIRATKSITGILSQPSRNIRVAARSLCKPTHADLDVNTGHSASLDACLSAAPLAANGLMVGQYSAPVFEYIFPEGVRPGDLVVPNDFWHLPFLRFGDADVGPLTPTPW</sequence>
<dbReference type="STRING" id="1116472.MGMO_105c00540"/>
<reference evidence="2 3" key="1">
    <citation type="journal article" date="2013" name="Genome Announc.">
        <title>Draft Genome Sequence of the Methanotrophic Gammaproteobacterium Methyloglobulus morosus DSM 22980 Strain KoM1.</title>
        <authorList>
            <person name="Poehlein A."/>
            <person name="Deutzmann J.S."/>
            <person name="Daniel R."/>
            <person name="Simeonova D.D."/>
        </authorList>
    </citation>
    <scope>NUCLEOTIDE SEQUENCE [LARGE SCALE GENOMIC DNA]</scope>
    <source>
        <strain evidence="2 3">KoM1</strain>
    </source>
</reference>
<evidence type="ECO:0000313" key="3">
    <source>
        <dbReference type="Proteomes" id="UP000017842"/>
    </source>
</evidence>
<dbReference type="OrthoDB" id="4845198at2"/>
<dbReference type="Proteomes" id="UP000017842">
    <property type="component" value="Unassembled WGS sequence"/>
</dbReference>
<evidence type="ECO:0000256" key="1">
    <source>
        <dbReference type="SAM" id="MobiDB-lite"/>
    </source>
</evidence>
<evidence type="ECO:0000313" key="2">
    <source>
        <dbReference type="EMBL" id="ESS71398.1"/>
    </source>
</evidence>
<organism evidence="2 3">
    <name type="scientific">Methyloglobulus morosus KoM1</name>
    <dbReference type="NCBI Taxonomy" id="1116472"/>
    <lineage>
        <taxon>Bacteria</taxon>
        <taxon>Pseudomonadati</taxon>
        <taxon>Pseudomonadota</taxon>
        <taxon>Gammaproteobacteria</taxon>
        <taxon>Methylococcales</taxon>
        <taxon>Methylococcaceae</taxon>
        <taxon>Methyloglobulus</taxon>
    </lineage>
</organism>
<dbReference type="RefSeq" id="WP_023495569.1">
    <property type="nucleotide sequence ID" value="NZ_AYLO01000100.1"/>
</dbReference>
<accession>V5C3K1</accession>
<feature type="region of interest" description="Disordered" evidence="1">
    <location>
        <begin position="1"/>
        <end position="41"/>
    </location>
</feature>
<keyword evidence="3" id="KW-1185">Reference proteome</keyword>
<dbReference type="AlphaFoldDB" id="V5C3K1"/>